<sequence>MAPCPRLVVDYHEAMGGVDVYDQLRLQRYSIQRYVRMKKYYKTIFLGLVDIALVNAFIVHKLAMQTNNKPVPTHAEVMRKLHVDLLSQIRVAFTAEQDGLELLAAPATPQSHILQQTKEKNGGKTKSRQWLCKVCSAMAGPGTRSYESRFFCRACSIAKKGRVALCNKARRLDQGSDLTCSHVWHQTWRNGTAVPPHFQDKIRFVSKRRVDDGDSEEDFW</sequence>
<keyword evidence="1" id="KW-0472">Membrane</keyword>
<dbReference type="Proteomes" id="UP001165121">
    <property type="component" value="Unassembled WGS sequence"/>
</dbReference>
<keyword evidence="4" id="KW-1185">Reference proteome</keyword>
<dbReference type="OrthoDB" id="94424at2759"/>
<gene>
    <name evidence="3" type="ORF">Pfra01_001702600</name>
</gene>
<protein>
    <submittedName>
        <fullName evidence="3">Unnamed protein product</fullName>
    </submittedName>
</protein>
<name>A0A9W6XT68_9STRA</name>
<evidence type="ECO:0000313" key="4">
    <source>
        <dbReference type="Proteomes" id="UP001165121"/>
    </source>
</evidence>
<reference evidence="3" key="1">
    <citation type="submission" date="2023-04" db="EMBL/GenBank/DDBJ databases">
        <title>Phytophthora fragariaefolia NBRC 109709.</title>
        <authorList>
            <person name="Ichikawa N."/>
            <person name="Sato H."/>
            <person name="Tonouchi N."/>
        </authorList>
    </citation>
    <scope>NUCLEOTIDE SEQUENCE</scope>
    <source>
        <strain evidence="3">NBRC 109709</strain>
    </source>
</reference>
<dbReference type="InterPro" id="IPR029526">
    <property type="entry name" value="PGBD"/>
</dbReference>
<evidence type="ECO:0000259" key="2">
    <source>
        <dbReference type="Pfam" id="PF13843"/>
    </source>
</evidence>
<dbReference type="Pfam" id="PF13843">
    <property type="entry name" value="DDE_Tnp_1_7"/>
    <property type="match status" value="1"/>
</dbReference>
<feature type="transmembrane region" description="Helical" evidence="1">
    <location>
        <begin position="40"/>
        <end position="59"/>
    </location>
</feature>
<comment type="caution">
    <text evidence="3">The sequence shown here is derived from an EMBL/GenBank/DDBJ whole genome shotgun (WGS) entry which is preliminary data.</text>
</comment>
<dbReference type="PANTHER" id="PTHR46599">
    <property type="entry name" value="PIGGYBAC TRANSPOSABLE ELEMENT-DERIVED PROTEIN 4"/>
    <property type="match status" value="1"/>
</dbReference>
<keyword evidence="1" id="KW-0812">Transmembrane</keyword>
<dbReference type="EMBL" id="BSXT01001965">
    <property type="protein sequence ID" value="GMF46375.1"/>
    <property type="molecule type" value="Genomic_DNA"/>
</dbReference>
<dbReference type="AlphaFoldDB" id="A0A9W6XT68"/>
<evidence type="ECO:0000256" key="1">
    <source>
        <dbReference type="SAM" id="Phobius"/>
    </source>
</evidence>
<accession>A0A9W6XT68</accession>
<dbReference type="PANTHER" id="PTHR46599:SF3">
    <property type="entry name" value="PIGGYBAC TRANSPOSABLE ELEMENT-DERIVED PROTEIN 4"/>
    <property type="match status" value="1"/>
</dbReference>
<evidence type="ECO:0000313" key="3">
    <source>
        <dbReference type="EMBL" id="GMF46375.1"/>
    </source>
</evidence>
<proteinExistence type="predicted"/>
<organism evidence="3 4">
    <name type="scientific">Phytophthora fragariaefolia</name>
    <dbReference type="NCBI Taxonomy" id="1490495"/>
    <lineage>
        <taxon>Eukaryota</taxon>
        <taxon>Sar</taxon>
        <taxon>Stramenopiles</taxon>
        <taxon>Oomycota</taxon>
        <taxon>Peronosporomycetes</taxon>
        <taxon>Peronosporales</taxon>
        <taxon>Peronosporaceae</taxon>
        <taxon>Phytophthora</taxon>
    </lineage>
</organism>
<feature type="domain" description="PiggyBac transposable element-derived protein" evidence="2">
    <location>
        <begin position="4"/>
        <end position="57"/>
    </location>
</feature>
<keyword evidence="1" id="KW-1133">Transmembrane helix</keyword>